<feature type="region of interest" description="Disordered" evidence="8">
    <location>
        <begin position="81"/>
        <end position="120"/>
    </location>
</feature>
<dbReference type="InterPro" id="IPR000089">
    <property type="entry name" value="Biotin_lipoyl"/>
</dbReference>
<keyword evidence="4 6" id="KW-0450">Lipoyl</keyword>
<dbReference type="GO" id="GO:0016407">
    <property type="term" value="F:acetyltransferase activity"/>
    <property type="evidence" value="ECO:0007669"/>
    <property type="project" value="TreeGrafter"/>
</dbReference>
<comment type="cofactor">
    <cofactor evidence="1 6">
        <name>(R)-lipoate</name>
        <dbReference type="ChEBI" id="CHEBI:83088"/>
    </cofactor>
</comment>
<feature type="domain" description="2-oxoacid dehydrogenase acyltransferase catalytic" evidence="9">
    <location>
        <begin position="391"/>
        <end position="609"/>
    </location>
</feature>
<evidence type="ECO:0000256" key="3">
    <source>
        <dbReference type="ARBA" id="ARBA00022679"/>
    </source>
</evidence>
<dbReference type="InterPro" id="IPR001078">
    <property type="entry name" value="2-oxoacid_DH_actylTfrase"/>
</dbReference>
<feature type="compositionally biased region" description="Polar residues" evidence="8">
    <location>
        <begin position="317"/>
        <end position="351"/>
    </location>
</feature>
<dbReference type="SUPFAM" id="SSF52777">
    <property type="entry name" value="CoA-dependent acyltransferases"/>
    <property type="match status" value="1"/>
</dbReference>
<keyword evidence="5 6" id="KW-0012">Acyltransferase</keyword>
<dbReference type="InterPro" id="IPR023213">
    <property type="entry name" value="CAT-like_dom_sf"/>
</dbReference>
<evidence type="ECO:0000259" key="9">
    <source>
        <dbReference type="Pfam" id="PF00198"/>
    </source>
</evidence>
<dbReference type="Gene3D" id="3.30.559.10">
    <property type="entry name" value="Chloramphenicol acetyltransferase-like domain"/>
    <property type="match status" value="1"/>
</dbReference>
<dbReference type="Proteomes" id="UP000035661">
    <property type="component" value="Chromosome"/>
</dbReference>
<keyword evidence="7" id="KW-0175">Coiled coil</keyword>
<dbReference type="EMBL" id="CP011856">
    <property type="protein sequence ID" value="AKM54580.1"/>
    <property type="molecule type" value="Genomic_DNA"/>
</dbReference>
<gene>
    <name evidence="11" type="ORF">SERIO_v1c10240</name>
</gene>
<dbReference type="STRING" id="315358.SERIO_v1c10240"/>
<organism evidence="11 12">
    <name type="scientific">Spiroplasma eriocheiris</name>
    <dbReference type="NCBI Taxonomy" id="315358"/>
    <lineage>
        <taxon>Bacteria</taxon>
        <taxon>Bacillati</taxon>
        <taxon>Mycoplasmatota</taxon>
        <taxon>Mollicutes</taxon>
        <taxon>Entomoplasmatales</taxon>
        <taxon>Spiroplasmataceae</taxon>
        <taxon>Spiroplasma</taxon>
    </lineage>
</organism>
<evidence type="ECO:0000256" key="4">
    <source>
        <dbReference type="ARBA" id="ARBA00022823"/>
    </source>
</evidence>
<dbReference type="Pfam" id="PF00364">
    <property type="entry name" value="Biotin_lipoyl"/>
    <property type="match status" value="1"/>
</dbReference>
<dbReference type="PANTHER" id="PTHR43178">
    <property type="entry name" value="DIHYDROLIPOAMIDE ACETYLTRANSFERASE COMPONENT OF PYRUVATE DEHYDROGENASE COMPLEX"/>
    <property type="match status" value="1"/>
</dbReference>
<dbReference type="CDD" id="cd06850">
    <property type="entry name" value="biotinyl_domain"/>
    <property type="match status" value="1"/>
</dbReference>
<evidence type="ECO:0000256" key="7">
    <source>
        <dbReference type="SAM" id="Coils"/>
    </source>
</evidence>
<protein>
    <recommendedName>
        <fullName evidence="6">Dihydrolipoamide acetyltransferase component of pyruvate dehydrogenase complex</fullName>
        <ecNumber evidence="6">2.3.1.-</ecNumber>
    </recommendedName>
</protein>
<evidence type="ECO:0000256" key="2">
    <source>
        <dbReference type="ARBA" id="ARBA00007317"/>
    </source>
</evidence>
<dbReference type="EC" id="2.3.1.-" evidence="6"/>
<dbReference type="Gene3D" id="2.40.50.100">
    <property type="match status" value="1"/>
</dbReference>
<dbReference type="InterPro" id="IPR011053">
    <property type="entry name" value="Single_hybrid_motif"/>
</dbReference>
<dbReference type="GO" id="GO:0005737">
    <property type="term" value="C:cytoplasm"/>
    <property type="evidence" value="ECO:0007669"/>
    <property type="project" value="TreeGrafter"/>
</dbReference>
<dbReference type="RefSeq" id="WP_047791773.1">
    <property type="nucleotide sequence ID" value="NZ_CP011856.1"/>
</dbReference>
<feature type="domain" description="Lipoyl-binding" evidence="10">
    <location>
        <begin position="12"/>
        <end position="73"/>
    </location>
</feature>
<keyword evidence="3 6" id="KW-0808">Transferase</keyword>
<evidence type="ECO:0000313" key="12">
    <source>
        <dbReference type="Proteomes" id="UP000035661"/>
    </source>
</evidence>
<proteinExistence type="inferred from homology"/>
<evidence type="ECO:0000256" key="1">
    <source>
        <dbReference type="ARBA" id="ARBA00001938"/>
    </source>
</evidence>
<dbReference type="AlphaFoldDB" id="A0A0H3XJ38"/>
<feature type="region of interest" description="Disordered" evidence="8">
    <location>
        <begin position="311"/>
        <end position="351"/>
    </location>
</feature>
<dbReference type="PANTHER" id="PTHR43178:SF5">
    <property type="entry name" value="LIPOAMIDE ACYLTRANSFERASE COMPONENT OF BRANCHED-CHAIN ALPHA-KETO ACID DEHYDROGENASE COMPLEX, MITOCHONDRIAL"/>
    <property type="match status" value="1"/>
</dbReference>
<reference evidence="11 12" key="1">
    <citation type="journal article" date="2015" name="Genome Biol. Evol.">
        <title>Found and Lost: The Fates of Horizontally Acquired Genes in Arthropod-Symbiotic Spiroplasma.</title>
        <authorList>
            <person name="Lo W.S."/>
            <person name="Gasparich G.E."/>
            <person name="Kuo C.H."/>
        </authorList>
    </citation>
    <scope>NUCLEOTIDE SEQUENCE [LARGE SCALE GENOMIC DNA]</scope>
    <source>
        <strain evidence="12">TDA-040725-5</strain>
    </source>
</reference>
<sequence>MGKIIFEADDNRKGIIDKLFVNNDQEVKANDKLASVVTQSKIYEIKAPSAGIVKNILVYENKVINSGDVLLEIQDADSSHVSNNETAPAQGTYGGYNQPSANNRYNNEHNPYQQNDNKKSETELFREELIETLLSREVASDKSADEWGTTVELSNENLNQNEMTKMTFENSDRPVPSQDLTSELLTDIIDNEELAAELESFEFNLDNVKNSLSNVENELNNKVSQQEIITDIANLAPEPSVEKNYPLNDQISDTTIHRVYEIIQNELNKESNEQEIIGDTSPDENLHVDQTIYFDEELAAQDPTVNFEPQELADDLSPTNHSEGSNKAEISQDNNDVITSTANLNDDTDSDQGNQILADVTENVAPELPTSPHGEEENSQINAVKLTDESINKQQQIMNSKRNIAHGFIDVEVDVSELVNLLAIMREPYLQQNIDLTLMPFYVKAVHDGLKKFPLFNARYDRETNAVVFKWFYNIAVSVDNSNTMKMPILHNITDESVKEIAIKLSDLIDRTVNENTSGNEYQDSTFSIVNFGEYGITRGTVTIPESQIASIGMGIIFKKPVVVEKNDIAIRDIMMITLGYDESVIDITEASKFIHYVAYLLSNPGLLL</sequence>
<comment type="similarity">
    <text evidence="2 6">Belongs to the 2-oxoacid dehydrogenase family.</text>
</comment>
<evidence type="ECO:0000259" key="10">
    <source>
        <dbReference type="Pfam" id="PF00364"/>
    </source>
</evidence>
<dbReference type="Pfam" id="PF00198">
    <property type="entry name" value="2-oxoacid_dh"/>
    <property type="match status" value="1"/>
</dbReference>
<dbReference type="InterPro" id="IPR050743">
    <property type="entry name" value="2-oxoacid_DH_E2_comp"/>
</dbReference>
<dbReference type="GO" id="GO:0031405">
    <property type="term" value="F:lipoic acid binding"/>
    <property type="evidence" value="ECO:0007669"/>
    <property type="project" value="TreeGrafter"/>
</dbReference>
<evidence type="ECO:0000313" key="11">
    <source>
        <dbReference type="EMBL" id="AKM54580.1"/>
    </source>
</evidence>
<evidence type="ECO:0000256" key="5">
    <source>
        <dbReference type="ARBA" id="ARBA00023315"/>
    </source>
</evidence>
<dbReference type="PATRIC" id="fig|743698.3.peg.1034"/>
<feature type="compositionally biased region" description="Polar residues" evidence="8">
    <location>
        <begin position="81"/>
        <end position="115"/>
    </location>
</feature>
<name>A0A0H3XJ38_9MOLU</name>
<dbReference type="KEGG" id="seri:SERIO_v1c10240"/>
<evidence type="ECO:0000256" key="8">
    <source>
        <dbReference type="SAM" id="MobiDB-lite"/>
    </source>
</evidence>
<dbReference type="SUPFAM" id="SSF51230">
    <property type="entry name" value="Single hybrid motif"/>
    <property type="match status" value="1"/>
</dbReference>
<evidence type="ECO:0000256" key="6">
    <source>
        <dbReference type="RuleBase" id="RU003423"/>
    </source>
</evidence>
<keyword evidence="12" id="KW-1185">Reference proteome</keyword>
<reference evidence="12" key="2">
    <citation type="submission" date="2015-06" db="EMBL/GenBank/DDBJ databases">
        <title>Complete genome sequence of Spiroplasma eriocheiris TDA-040725-5 (DSM 21848).</title>
        <authorList>
            <person name="Lo W.-S."/>
            <person name="Kuo C.-H."/>
        </authorList>
    </citation>
    <scope>NUCLEOTIDE SEQUENCE [LARGE SCALE GENOMIC DNA]</scope>
    <source>
        <strain evidence="12">TDA-040725-5</strain>
    </source>
</reference>
<feature type="coiled-coil region" evidence="7">
    <location>
        <begin position="191"/>
        <end position="225"/>
    </location>
</feature>
<accession>A0A0H3XJ38</accession>